<dbReference type="EMBL" id="JH930471">
    <property type="protein sequence ID" value="EKM56327.1"/>
    <property type="molecule type" value="Genomic_DNA"/>
</dbReference>
<dbReference type="InParanoid" id="K5X0Q8"/>
<dbReference type="GeneID" id="18910950"/>
<evidence type="ECO:0000313" key="2">
    <source>
        <dbReference type="Proteomes" id="UP000008370"/>
    </source>
</evidence>
<sequence length="160" mass="17519">MPPNGFSALHQPICAFSPHHHRRMTQSNEELWQELLSSADSDLSLGYVDLATDAYRMTGQYVEISILFLLQSPGGSTGLNNFLVERYGVFIDCTTTLDQEIASAVWETKLTVTQALLLSTRWLMLLGTVLKAAPSTGARCELASAQGYRDNDLTVLPAGP</sequence>
<name>K5X0Q8_PHACS</name>
<reference evidence="1 2" key="1">
    <citation type="journal article" date="2012" name="BMC Genomics">
        <title>Comparative genomics of the white-rot fungi, Phanerochaete carnosa and P. chrysosporium, to elucidate the genetic basis of the distinct wood types they colonize.</title>
        <authorList>
            <person name="Suzuki H."/>
            <person name="MacDonald J."/>
            <person name="Syed K."/>
            <person name="Salamov A."/>
            <person name="Hori C."/>
            <person name="Aerts A."/>
            <person name="Henrissat B."/>
            <person name="Wiebenga A."/>
            <person name="vanKuyk P.A."/>
            <person name="Barry K."/>
            <person name="Lindquist E."/>
            <person name="LaButti K."/>
            <person name="Lapidus A."/>
            <person name="Lucas S."/>
            <person name="Coutinho P."/>
            <person name="Gong Y."/>
            <person name="Samejima M."/>
            <person name="Mahadevan R."/>
            <person name="Abou-Zaid M."/>
            <person name="de Vries R.P."/>
            <person name="Igarashi K."/>
            <person name="Yadav J.S."/>
            <person name="Grigoriev I.V."/>
            <person name="Master E.R."/>
        </authorList>
    </citation>
    <scope>NUCLEOTIDE SEQUENCE [LARGE SCALE GENOMIC DNA]</scope>
    <source>
        <strain evidence="1 2">HHB-10118-sp</strain>
    </source>
</reference>
<accession>K5X0Q8</accession>
<dbReference type="AlphaFoldDB" id="K5X0Q8"/>
<dbReference type="HOGENOM" id="CLU_1652784_0_0_1"/>
<keyword evidence="2" id="KW-1185">Reference proteome</keyword>
<evidence type="ECO:0000313" key="1">
    <source>
        <dbReference type="EMBL" id="EKM56327.1"/>
    </source>
</evidence>
<gene>
    <name evidence="1" type="ORF">PHACADRAFT_193945</name>
</gene>
<dbReference type="KEGG" id="pco:PHACADRAFT_193945"/>
<dbReference type="RefSeq" id="XP_007394181.1">
    <property type="nucleotide sequence ID" value="XM_007394119.1"/>
</dbReference>
<organism evidence="1 2">
    <name type="scientific">Phanerochaete carnosa (strain HHB-10118-sp)</name>
    <name type="common">White-rot fungus</name>
    <name type="synonym">Peniophora carnosa</name>
    <dbReference type="NCBI Taxonomy" id="650164"/>
    <lineage>
        <taxon>Eukaryota</taxon>
        <taxon>Fungi</taxon>
        <taxon>Dikarya</taxon>
        <taxon>Basidiomycota</taxon>
        <taxon>Agaricomycotina</taxon>
        <taxon>Agaricomycetes</taxon>
        <taxon>Polyporales</taxon>
        <taxon>Phanerochaetaceae</taxon>
        <taxon>Phanerochaete</taxon>
    </lineage>
</organism>
<proteinExistence type="predicted"/>
<dbReference type="OrthoDB" id="3037019at2759"/>
<protein>
    <submittedName>
        <fullName evidence="1">Uncharacterized protein</fullName>
    </submittedName>
</protein>
<dbReference type="Proteomes" id="UP000008370">
    <property type="component" value="Unassembled WGS sequence"/>
</dbReference>